<evidence type="ECO:0000256" key="1">
    <source>
        <dbReference type="SAM" id="Phobius"/>
    </source>
</evidence>
<protein>
    <submittedName>
        <fullName evidence="2">Uncharacterized protein</fullName>
    </submittedName>
</protein>
<proteinExistence type="predicted"/>
<feature type="transmembrane region" description="Helical" evidence="1">
    <location>
        <begin position="196"/>
        <end position="217"/>
    </location>
</feature>
<feature type="transmembrane region" description="Helical" evidence="1">
    <location>
        <begin position="23"/>
        <end position="44"/>
    </location>
</feature>
<dbReference type="Proteomes" id="UP000095662">
    <property type="component" value="Unassembled WGS sequence"/>
</dbReference>
<evidence type="ECO:0000313" key="3">
    <source>
        <dbReference type="Proteomes" id="UP000095662"/>
    </source>
</evidence>
<evidence type="ECO:0000313" key="2">
    <source>
        <dbReference type="EMBL" id="CUQ86713.1"/>
    </source>
</evidence>
<dbReference type="EMBL" id="CZBY01000009">
    <property type="protein sequence ID" value="CUQ86713.1"/>
    <property type="molecule type" value="Genomic_DNA"/>
</dbReference>
<gene>
    <name evidence="2" type="ORF">ERS852540_01362</name>
</gene>
<reference evidence="2 3" key="1">
    <citation type="submission" date="2015-09" db="EMBL/GenBank/DDBJ databases">
        <authorList>
            <consortium name="Pathogen Informatics"/>
        </authorList>
    </citation>
    <scope>NUCLEOTIDE SEQUENCE [LARGE SCALE GENOMIC DNA]</scope>
    <source>
        <strain evidence="2 3">2789STDY5834928</strain>
    </source>
</reference>
<name>A0A174ZH28_9FIRM</name>
<keyword evidence="1" id="KW-1133">Transmembrane helix</keyword>
<sequence length="258" mass="28520">MENENEKKTADTAVRKKPDMDKLTELIIVIMLGITALLTAWASWIGSLHGGNQATNYATSNNLASEGNSEYNAGVQQMNQDMILWNDISSLQIEIVFAQNNNNEAELAKLCNQLFYKMAENVSETMAAKIDWNTADNSSSDPQATILAWLEKENSMSSPFFDENYVDSYFTKANELLAQSQEVLEQGQKDNSNGDAFGLVTVIYSVVLFLLGIAGSFNHKANKYAVVIIALVAFVIATIYMFTLPMPTGFNITSFFKG</sequence>
<keyword evidence="1" id="KW-0812">Transmembrane</keyword>
<dbReference type="STRING" id="39492.ERS852540_01362"/>
<accession>A0A174ZH28</accession>
<feature type="transmembrane region" description="Helical" evidence="1">
    <location>
        <begin position="224"/>
        <end position="242"/>
    </location>
</feature>
<organism evidence="2 3">
    <name type="scientific">[Eubacterium] siraeum</name>
    <dbReference type="NCBI Taxonomy" id="39492"/>
    <lineage>
        <taxon>Bacteria</taxon>
        <taxon>Bacillati</taxon>
        <taxon>Bacillota</taxon>
        <taxon>Clostridia</taxon>
        <taxon>Eubacteriales</taxon>
        <taxon>Oscillospiraceae</taxon>
        <taxon>Oscillospiraceae incertae sedis</taxon>
    </lineage>
</organism>
<keyword evidence="1" id="KW-0472">Membrane</keyword>
<dbReference type="AlphaFoldDB" id="A0A174ZH28"/>
<dbReference type="OrthoDB" id="1846788at2"/>